<keyword evidence="2" id="KW-1185">Reference proteome</keyword>
<name>A0A016VDT5_9BILA</name>
<comment type="caution">
    <text evidence="1">The sequence shown here is derived from an EMBL/GenBank/DDBJ whole genome shotgun (WGS) entry which is preliminary data.</text>
</comment>
<sequence>MCSYEPRDPCNFSMPPAYQIYSVDPRFERFCWAYENQYVCSCRTELCNGDIKLMQSRGVRIFLPFSTTSEIVQSGFVTYSCEDV</sequence>
<accession>A0A016VDT5</accession>
<gene>
    <name evidence="1" type="primary">Acey_s0011.g1257</name>
    <name evidence="1" type="ORF">Y032_0011g1257</name>
</gene>
<reference evidence="2" key="1">
    <citation type="journal article" date="2015" name="Nat. Genet.">
        <title>The genome and transcriptome of the zoonotic hookworm Ancylostoma ceylanicum identify infection-specific gene families.</title>
        <authorList>
            <person name="Schwarz E.M."/>
            <person name="Hu Y."/>
            <person name="Antoshechkin I."/>
            <person name="Miller M.M."/>
            <person name="Sternberg P.W."/>
            <person name="Aroian R.V."/>
        </authorList>
    </citation>
    <scope>NUCLEOTIDE SEQUENCE</scope>
    <source>
        <strain evidence="2">HY135</strain>
    </source>
</reference>
<dbReference type="EMBL" id="JARK01001347">
    <property type="protein sequence ID" value="EYC25530.1"/>
    <property type="molecule type" value="Genomic_DNA"/>
</dbReference>
<proteinExistence type="predicted"/>
<dbReference type="AlphaFoldDB" id="A0A016VDT5"/>
<organism evidence="1 2">
    <name type="scientific">Ancylostoma ceylanicum</name>
    <dbReference type="NCBI Taxonomy" id="53326"/>
    <lineage>
        <taxon>Eukaryota</taxon>
        <taxon>Metazoa</taxon>
        <taxon>Ecdysozoa</taxon>
        <taxon>Nematoda</taxon>
        <taxon>Chromadorea</taxon>
        <taxon>Rhabditida</taxon>
        <taxon>Rhabditina</taxon>
        <taxon>Rhabditomorpha</taxon>
        <taxon>Strongyloidea</taxon>
        <taxon>Ancylostomatidae</taxon>
        <taxon>Ancylostomatinae</taxon>
        <taxon>Ancylostoma</taxon>
    </lineage>
</organism>
<evidence type="ECO:0000313" key="1">
    <source>
        <dbReference type="EMBL" id="EYC25530.1"/>
    </source>
</evidence>
<dbReference type="OrthoDB" id="10483108at2759"/>
<dbReference type="STRING" id="53326.A0A016VDT5"/>
<protein>
    <submittedName>
        <fullName evidence="1">Uncharacterized protein</fullName>
    </submittedName>
</protein>
<evidence type="ECO:0000313" key="2">
    <source>
        <dbReference type="Proteomes" id="UP000024635"/>
    </source>
</evidence>
<dbReference type="Proteomes" id="UP000024635">
    <property type="component" value="Unassembled WGS sequence"/>
</dbReference>